<dbReference type="EMBL" id="KN832974">
    <property type="protein sequence ID" value="KIM90056.1"/>
    <property type="molecule type" value="Genomic_DNA"/>
</dbReference>
<protein>
    <submittedName>
        <fullName evidence="2">Uncharacterized protein</fullName>
    </submittedName>
</protein>
<sequence length="61" mass="6593">MQSDSVQPATTTTRTATSSTNDGAIPDYVNQLEPQIGGQIRLRMRHPIECGPMTHVLVTAV</sequence>
<keyword evidence="3" id="KW-1185">Reference proteome</keyword>
<accession>A0A0C3GHE2</accession>
<gene>
    <name evidence="2" type="ORF">PILCRDRAFT_812867</name>
</gene>
<organism evidence="2 3">
    <name type="scientific">Piloderma croceum (strain F 1598)</name>
    <dbReference type="NCBI Taxonomy" id="765440"/>
    <lineage>
        <taxon>Eukaryota</taxon>
        <taxon>Fungi</taxon>
        <taxon>Dikarya</taxon>
        <taxon>Basidiomycota</taxon>
        <taxon>Agaricomycotina</taxon>
        <taxon>Agaricomycetes</taxon>
        <taxon>Agaricomycetidae</taxon>
        <taxon>Atheliales</taxon>
        <taxon>Atheliaceae</taxon>
        <taxon>Piloderma</taxon>
    </lineage>
</organism>
<dbReference type="HOGENOM" id="CLU_2923440_0_0_1"/>
<feature type="compositionally biased region" description="Low complexity" evidence="1">
    <location>
        <begin position="9"/>
        <end position="20"/>
    </location>
</feature>
<evidence type="ECO:0000313" key="3">
    <source>
        <dbReference type="Proteomes" id="UP000054166"/>
    </source>
</evidence>
<reference evidence="3" key="2">
    <citation type="submission" date="2015-01" db="EMBL/GenBank/DDBJ databases">
        <title>Evolutionary Origins and Diversification of the Mycorrhizal Mutualists.</title>
        <authorList>
            <consortium name="DOE Joint Genome Institute"/>
            <consortium name="Mycorrhizal Genomics Consortium"/>
            <person name="Kohler A."/>
            <person name="Kuo A."/>
            <person name="Nagy L.G."/>
            <person name="Floudas D."/>
            <person name="Copeland A."/>
            <person name="Barry K.W."/>
            <person name="Cichocki N."/>
            <person name="Veneault-Fourrey C."/>
            <person name="LaButti K."/>
            <person name="Lindquist E.A."/>
            <person name="Lipzen A."/>
            <person name="Lundell T."/>
            <person name="Morin E."/>
            <person name="Murat C."/>
            <person name="Riley R."/>
            <person name="Ohm R."/>
            <person name="Sun H."/>
            <person name="Tunlid A."/>
            <person name="Henrissat B."/>
            <person name="Grigoriev I.V."/>
            <person name="Hibbett D.S."/>
            <person name="Martin F."/>
        </authorList>
    </citation>
    <scope>NUCLEOTIDE SEQUENCE [LARGE SCALE GENOMIC DNA]</scope>
    <source>
        <strain evidence="3">F 1598</strain>
    </source>
</reference>
<reference evidence="2 3" key="1">
    <citation type="submission" date="2014-04" db="EMBL/GenBank/DDBJ databases">
        <authorList>
            <consortium name="DOE Joint Genome Institute"/>
            <person name="Kuo A."/>
            <person name="Tarkka M."/>
            <person name="Buscot F."/>
            <person name="Kohler A."/>
            <person name="Nagy L.G."/>
            <person name="Floudas D."/>
            <person name="Copeland A."/>
            <person name="Barry K.W."/>
            <person name="Cichocki N."/>
            <person name="Veneault-Fourrey C."/>
            <person name="LaButti K."/>
            <person name="Lindquist E.A."/>
            <person name="Lipzen A."/>
            <person name="Lundell T."/>
            <person name="Morin E."/>
            <person name="Murat C."/>
            <person name="Sun H."/>
            <person name="Tunlid A."/>
            <person name="Henrissat B."/>
            <person name="Grigoriev I.V."/>
            <person name="Hibbett D.S."/>
            <person name="Martin F."/>
            <person name="Nordberg H.P."/>
            <person name="Cantor M.N."/>
            <person name="Hua S.X."/>
        </authorList>
    </citation>
    <scope>NUCLEOTIDE SEQUENCE [LARGE SCALE GENOMIC DNA]</scope>
    <source>
        <strain evidence="2 3">F 1598</strain>
    </source>
</reference>
<dbReference type="InParanoid" id="A0A0C3GHE2"/>
<evidence type="ECO:0000256" key="1">
    <source>
        <dbReference type="SAM" id="MobiDB-lite"/>
    </source>
</evidence>
<evidence type="ECO:0000313" key="2">
    <source>
        <dbReference type="EMBL" id="KIM90056.1"/>
    </source>
</evidence>
<feature type="region of interest" description="Disordered" evidence="1">
    <location>
        <begin position="1"/>
        <end position="28"/>
    </location>
</feature>
<dbReference type="Proteomes" id="UP000054166">
    <property type="component" value="Unassembled WGS sequence"/>
</dbReference>
<proteinExistence type="predicted"/>
<name>A0A0C3GHE2_PILCF</name>
<dbReference type="AlphaFoldDB" id="A0A0C3GHE2"/>